<evidence type="ECO:0000313" key="1">
    <source>
        <dbReference type="EMBL" id="KAH7029478.1"/>
    </source>
</evidence>
<comment type="caution">
    <text evidence="1">The sequence shown here is derived from an EMBL/GenBank/DDBJ whole genome shotgun (WGS) entry which is preliminary data.</text>
</comment>
<sequence>MLLPLSCSRHRTGTARAAELTFITSRSMPPPGSTEDFDGASWTHCAATAISGLAMTVGALKYGVSPPRGRLTVRQVILQLMNGQCYSSYKVNATTALHLRRWGQLPAYRHPAQVGRIYRTLAPMWAHPSVQMQAGGAHQPPLQSAWLFLRSTGSRVLCTWLSLSLVRLKLCTWRTARNVRCTEREDQALYAPSIRYRWP</sequence>
<dbReference type="RefSeq" id="XP_046011766.1">
    <property type="nucleotide sequence ID" value="XM_046148243.1"/>
</dbReference>
<gene>
    <name evidence="1" type="ORF">B0I36DRAFT_133157</name>
</gene>
<organism evidence="1 2">
    <name type="scientific">Microdochium trichocladiopsis</name>
    <dbReference type="NCBI Taxonomy" id="1682393"/>
    <lineage>
        <taxon>Eukaryota</taxon>
        <taxon>Fungi</taxon>
        <taxon>Dikarya</taxon>
        <taxon>Ascomycota</taxon>
        <taxon>Pezizomycotina</taxon>
        <taxon>Sordariomycetes</taxon>
        <taxon>Xylariomycetidae</taxon>
        <taxon>Xylariales</taxon>
        <taxon>Microdochiaceae</taxon>
        <taxon>Microdochium</taxon>
    </lineage>
</organism>
<dbReference type="AlphaFoldDB" id="A0A9P8Y4B6"/>
<keyword evidence="2" id="KW-1185">Reference proteome</keyword>
<proteinExistence type="predicted"/>
<reference evidence="1" key="1">
    <citation type="journal article" date="2021" name="Nat. Commun.">
        <title>Genetic determinants of endophytism in the Arabidopsis root mycobiome.</title>
        <authorList>
            <person name="Mesny F."/>
            <person name="Miyauchi S."/>
            <person name="Thiergart T."/>
            <person name="Pickel B."/>
            <person name="Atanasova L."/>
            <person name="Karlsson M."/>
            <person name="Huettel B."/>
            <person name="Barry K.W."/>
            <person name="Haridas S."/>
            <person name="Chen C."/>
            <person name="Bauer D."/>
            <person name="Andreopoulos W."/>
            <person name="Pangilinan J."/>
            <person name="LaButti K."/>
            <person name="Riley R."/>
            <person name="Lipzen A."/>
            <person name="Clum A."/>
            <person name="Drula E."/>
            <person name="Henrissat B."/>
            <person name="Kohler A."/>
            <person name="Grigoriev I.V."/>
            <person name="Martin F.M."/>
            <person name="Hacquard S."/>
        </authorList>
    </citation>
    <scope>NUCLEOTIDE SEQUENCE</scope>
    <source>
        <strain evidence="1">MPI-CAGE-CH-0230</strain>
    </source>
</reference>
<name>A0A9P8Y4B6_9PEZI</name>
<dbReference type="EMBL" id="JAGTJQ010000006">
    <property type="protein sequence ID" value="KAH7029478.1"/>
    <property type="molecule type" value="Genomic_DNA"/>
</dbReference>
<dbReference type="GeneID" id="70177789"/>
<accession>A0A9P8Y4B6</accession>
<protein>
    <submittedName>
        <fullName evidence="1">Uncharacterized protein</fullName>
    </submittedName>
</protein>
<evidence type="ECO:0000313" key="2">
    <source>
        <dbReference type="Proteomes" id="UP000756346"/>
    </source>
</evidence>
<dbReference type="Proteomes" id="UP000756346">
    <property type="component" value="Unassembled WGS sequence"/>
</dbReference>